<feature type="transmembrane region" description="Helical" evidence="1">
    <location>
        <begin position="324"/>
        <end position="349"/>
    </location>
</feature>
<keyword evidence="1" id="KW-0812">Transmembrane</keyword>
<sequence length="572" mass="66520">TYNYYKCNDDEMKYSMELFNEKSDIMGYIFLILGIIFIVTYLPCIFIMCHRVFLKNSCYKIMLLLSIIDVCAVMINSIATGILIIFRIPYCYTPKLHILIGSFGLSFWCSTCATTFILAFNRYLDVSHNSVFQKLFSGKKTFIWLILPIIYFFYFFFFTSPLIFSLKYMSWFFNPFQDYSKLPGYKTYTPYNYGAMLYQLSRKAKVTSTLTNTNTVLVKVQIQVFIICFFVFSAALLYVYMQFFFVPPIFTTISQILWSISQGCGVKKIEIDDEIKYSMELFDGEHGALGYVFLILGIIFIVIYLPCIFIMCHEVFFRSSCYKIMLLLSIIDVCAVMINSIATGLFIILRISYCYAPKLHILIGSFGVSMWGATCATTCILAFNRYLDISNNVLFQKLFDGKKTFVWLTIPIIYFFYFLFFTNPFVFSLQYKSWFFNPFQDYLTLPNHKLTTDFSNIPHTVNNILIIILLAFDYGSMLFKLSRKSKIASTSTNKNSLLVKVQIQVFIICFFVFSAALLYVYMQFFYVPPILSTISQILWSISQGCGGIIYITLNKTIRHALMDIISNKKIFK</sequence>
<protein>
    <submittedName>
        <fullName evidence="3">7TM GPCR serpentine receptor class x (Srx) domain-containing protein</fullName>
    </submittedName>
</protein>
<dbReference type="AlphaFoldDB" id="A0AAF5I2H2"/>
<accession>A0AAF5I2H2</accession>
<feature type="transmembrane region" description="Helical" evidence="1">
    <location>
        <begin position="404"/>
        <end position="427"/>
    </location>
</feature>
<organism evidence="2 3">
    <name type="scientific">Strongyloides stercoralis</name>
    <name type="common">Threadworm</name>
    <dbReference type="NCBI Taxonomy" id="6248"/>
    <lineage>
        <taxon>Eukaryota</taxon>
        <taxon>Metazoa</taxon>
        <taxon>Ecdysozoa</taxon>
        <taxon>Nematoda</taxon>
        <taxon>Chromadorea</taxon>
        <taxon>Rhabditida</taxon>
        <taxon>Tylenchina</taxon>
        <taxon>Panagrolaimomorpha</taxon>
        <taxon>Strongyloidoidea</taxon>
        <taxon>Strongyloididae</taxon>
        <taxon>Strongyloides</taxon>
    </lineage>
</organism>
<reference evidence="3" key="1">
    <citation type="submission" date="2024-02" db="UniProtKB">
        <authorList>
            <consortium name="WormBaseParasite"/>
        </authorList>
    </citation>
    <scope>IDENTIFICATION</scope>
</reference>
<feature type="transmembrane region" description="Helical" evidence="1">
    <location>
        <begin position="534"/>
        <end position="553"/>
    </location>
</feature>
<dbReference type="SUPFAM" id="SSF81321">
    <property type="entry name" value="Family A G protein-coupled receptor-like"/>
    <property type="match status" value="2"/>
</dbReference>
<feature type="transmembrane region" description="Helical" evidence="1">
    <location>
        <begin position="61"/>
        <end position="86"/>
    </location>
</feature>
<dbReference type="WBParaSite" id="TCONS_00011503.p1">
    <property type="protein sequence ID" value="TCONS_00011503.p1"/>
    <property type="gene ID" value="XLOC_005978"/>
</dbReference>
<proteinExistence type="predicted"/>
<feature type="transmembrane region" description="Helical" evidence="1">
    <location>
        <begin position="25"/>
        <end position="49"/>
    </location>
</feature>
<dbReference type="PANTHER" id="PTHR23021">
    <property type="entry name" value="SERPENTINE RECEPTOR, CLASS T"/>
    <property type="match status" value="1"/>
</dbReference>
<dbReference type="PANTHER" id="PTHR23021:SF11">
    <property type="entry name" value="SERPENTINE RECEPTOR, CLASS T"/>
    <property type="match status" value="1"/>
</dbReference>
<feature type="transmembrane region" description="Helical" evidence="1">
    <location>
        <begin position="98"/>
        <end position="120"/>
    </location>
</feature>
<feature type="transmembrane region" description="Helical" evidence="1">
    <location>
        <begin position="464"/>
        <end position="482"/>
    </location>
</feature>
<keyword evidence="2" id="KW-1185">Reference proteome</keyword>
<dbReference type="Gene3D" id="1.20.1070.10">
    <property type="entry name" value="Rhodopsin 7-helix transmembrane proteins"/>
    <property type="match status" value="2"/>
</dbReference>
<dbReference type="Pfam" id="PF10321">
    <property type="entry name" value="7TM_GPCR_Srt"/>
    <property type="match status" value="2"/>
</dbReference>
<feature type="transmembrane region" description="Helical" evidence="1">
    <location>
        <begin position="141"/>
        <end position="164"/>
    </location>
</feature>
<keyword evidence="1" id="KW-0472">Membrane</keyword>
<keyword evidence="1" id="KW-1133">Transmembrane helix</keyword>
<feature type="transmembrane region" description="Helical" evidence="1">
    <location>
        <begin position="503"/>
        <end position="522"/>
    </location>
</feature>
<feature type="transmembrane region" description="Helical" evidence="1">
    <location>
        <begin position="288"/>
        <end position="312"/>
    </location>
</feature>
<feature type="transmembrane region" description="Helical" evidence="1">
    <location>
        <begin position="361"/>
        <end position="383"/>
    </location>
</feature>
<name>A0AAF5I2H2_STRER</name>
<dbReference type="InterPro" id="IPR019425">
    <property type="entry name" value="7TM_GPCR_serpentine_rcpt_Srt"/>
</dbReference>
<evidence type="ECO:0000313" key="2">
    <source>
        <dbReference type="Proteomes" id="UP000035681"/>
    </source>
</evidence>
<dbReference type="Proteomes" id="UP000035681">
    <property type="component" value="Unplaced"/>
</dbReference>
<evidence type="ECO:0000256" key="1">
    <source>
        <dbReference type="SAM" id="Phobius"/>
    </source>
</evidence>
<feature type="transmembrane region" description="Helical" evidence="1">
    <location>
        <begin position="222"/>
        <end position="241"/>
    </location>
</feature>
<evidence type="ECO:0000313" key="3">
    <source>
        <dbReference type="WBParaSite" id="TCONS_00011503.p1"/>
    </source>
</evidence>